<dbReference type="AlphaFoldDB" id="A0A2N3LD95"/>
<accession>A0A2N3LD95</accession>
<comment type="caution">
    <text evidence="2">The sequence shown here is derived from an EMBL/GenBank/DDBJ whole genome shotgun (WGS) entry which is preliminary data.</text>
</comment>
<evidence type="ECO:0000313" key="3">
    <source>
        <dbReference type="Proteomes" id="UP000233440"/>
    </source>
</evidence>
<sequence>MRIPVYEFSRSLLKKISIIDKRGVRCDYILNLFYFRYYFFYISIVFEIFLLIGELVNYEELKSQIEEYIHFYSNE</sequence>
<evidence type="ECO:0000313" key="2">
    <source>
        <dbReference type="EMBL" id="PKR82507.1"/>
    </source>
</evidence>
<protein>
    <submittedName>
        <fullName evidence="2">Uncharacterized protein</fullName>
    </submittedName>
</protein>
<evidence type="ECO:0000256" key="1">
    <source>
        <dbReference type="SAM" id="Phobius"/>
    </source>
</evidence>
<organism evidence="2 3">
    <name type="scientific">Heyndrickxia camelliae</name>
    <dbReference type="NCBI Taxonomy" id="1707093"/>
    <lineage>
        <taxon>Bacteria</taxon>
        <taxon>Bacillati</taxon>
        <taxon>Bacillota</taxon>
        <taxon>Bacilli</taxon>
        <taxon>Bacillales</taxon>
        <taxon>Bacillaceae</taxon>
        <taxon>Heyndrickxia</taxon>
    </lineage>
</organism>
<gene>
    <name evidence="2" type="ORF">CWO92_24055</name>
</gene>
<proteinExistence type="predicted"/>
<dbReference type="EMBL" id="PIQO01000040">
    <property type="protein sequence ID" value="PKR82507.1"/>
    <property type="molecule type" value="Genomic_DNA"/>
</dbReference>
<keyword evidence="3" id="KW-1185">Reference proteome</keyword>
<name>A0A2N3LD95_9BACI</name>
<keyword evidence="1" id="KW-0812">Transmembrane</keyword>
<reference evidence="2 3" key="1">
    <citation type="submission" date="2017-11" db="EMBL/GenBank/DDBJ databases">
        <title>Bacillus camelliae sp. nov., isolated from pu'er tea.</title>
        <authorList>
            <person name="Niu L."/>
        </authorList>
    </citation>
    <scope>NUCLEOTIDE SEQUENCE [LARGE SCALE GENOMIC DNA]</scope>
    <source>
        <strain evidence="2 3">7578-1</strain>
    </source>
</reference>
<keyword evidence="1" id="KW-0472">Membrane</keyword>
<keyword evidence="1" id="KW-1133">Transmembrane helix</keyword>
<dbReference type="Proteomes" id="UP000233440">
    <property type="component" value="Unassembled WGS sequence"/>
</dbReference>
<feature type="transmembrane region" description="Helical" evidence="1">
    <location>
        <begin position="38"/>
        <end position="56"/>
    </location>
</feature>